<gene>
    <name evidence="2" type="primary">Aste57867_2574</name>
    <name evidence="1" type="ORF">As57867_002567</name>
    <name evidence="2" type="ORF">ASTE57867_2574</name>
</gene>
<evidence type="ECO:0000313" key="3">
    <source>
        <dbReference type="Proteomes" id="UP000332933"/>
    </source>
</evidence>
<dbReference type="EMBL" id="VJMH01000328">
    <property type="protein sequence ID" value="KAF0716949.1"/>
    <property type="molecule type" value="Genomic_DNA"/>
</dbReference>
<evidence type="ECO:0000313" key="2">
    <source>
        <dbReference type="EMBL" id="VFT79770.1"/>
    </source>
</evidence>
<sequence length="117" mass="13362">MDRGSAWPKQPKKTCVFDGQPFFDIKTKRPYERAFCTVNEAIDMSEEGDSFDSRAYFMRAKLHVERGSPKEAIHDMSAIIDTLTTVKEHLHCLYDSVWRESIVAGQQKKPCGNSNGF</sequence>
<dbReference type="EMBL" id="CAADRA010000328">
    <property type="protein sequence ID" value="VFT79770.1"/>
    <property type="molecule type" value="Genomic_DNA"/>
</dbReference>
<evidence type="ECO:0000313" key="1">
    <source>
        <dbReference type="EMBL" id="KAF0716949.1"/>
    </source>
</evidence>
<reference evidence="2 3" key="1">
    <citation type="submission" date="2019-03" db="EMBL/GenBank/DDBJ databases">
        <authorList>
            <person name="Gaulin E."/>
            <person name="Dumas B."/>
        </authorList>
    </citation>
    <scope>NUCLEOTIDE SEQUENCE [LARGE SCALE GENOMIC DNA]</scope>
    <source>
        <strain evidence="2">CBS 568.67</strain>
    </source>
</reference>
<name>A0A485KBL5_9STRA</name>
<accession>A0A485KBL5</accession>
<proteinExistence type="predicted"/>
<organism evidence="2 3">
    <name type="scientific">Aphanomyces stellatus</name>
    <dbReference type="NCBI Taxonomy" id="120398"/>
    <lineage>
        <taxon>Eukaryota</taxon>
        <taxon>Sar</taxon>
        <taxon>Stramenopiles</taxon>
        <taxon>Oomycota</taxon>
        <taxon>Saprolegniomycetes</taxon>
        <taxon>Saprolegniales</taxon>
        <taxon>Verrucalvaceae</taxon>
        <taxon>Aphanomyces</taxon>
    </lineage>
</organism>
<keyword evidence="3" id="KW-1185">Reference proteome</keyword>
<reference evidence="1" key="2">
    <citation type="submission" date="2019-06" db="EMBL/GenBank/DDBJ databases">
        <title>Genomics analysis of Aphanomyces spp. identifies a new class of oomycete effector associated with host adaptation.</title>
        <authorList>
            <person name="Gaulin E."/>
        </authorList>
    </citation>
    <scope>NUCLEOTIDE SEQUENCE</scope>
    <source>
        <strain evidence="1">CBS 578.67</strain>
    </source>
</reference>
<dbReference type="AlphaFoldDB" id="A0A485KBL5"/>
<dbReference type="Proteomes" id="UP000332933">
    <property type="component" value="Unassembled WGS sequence"/>
</dbReference>
<protein>
    <submittedName>
        <fullName evidence="2">Aste57867_2574 protein</fullName>
    </submittedName>
</protein>